<dbReference type="VEuPathDB" id="FungiDB:BO82DRAFT_327839"/>
<dbReference type="OrthoDB" id="1928087at2759"/>
<name>A0A319CI46_9EURO</name>
<evidence type="ECO:0000313" key="2">
    <source>
        <dbReference type="Proteomes" id="UP000248340"/>
    </source>
</evidence>
<dbReference type="GeneID" id="37135725"/>
<evidence type="ECO:0000313" key="1">
    <source>
        <dbReference type="EMBL" id="PYH85325.1"/>
    </source>
</evidence>
<dbReference type="Proteomes" id="UP000248340">
    <property type="component" value="Unassembled WGS sequence"/>
</dbReference>
<gene>
    <name evidence="1" type="ORF">BO82DRAFT_327839</name>
</gene>
<keyword evidence="2" id="KW-1185">Reference proteome</keyword>
<dbReference type="RefSeq" id="XP_025495525.1">
    <property type="nucleotide sequence ID" value="XM_025632984.1"/>
</dbReference>
<dbReference type="EMBL" id="KZ821680">
    <property type="protein sequence ID" value="PYH85325.1"/>
    <property type="molecule type" value="Genomic_DNA"/>
</dbReference>
<dbReference type="AlphaFoldDB" id="A0A319CI46"/>
<proteinExistence type="predicted"/>
<protein>
    <submittedName>
        <fullName evidence="1">Uncharacterized protein</fullName>
    </submittedName>
</protein>
<organism evidence="1 2">
    <name type="scientific">Aspergillus uvarum CBS 121591</name>
    <dbReference type="NCBI Taxonomy" id="1448315"/>
    <lineage>
        <taxon>Eukaryota</taxon>
        <taxon>Fungi</taxon>
        <taxon>Dikarya</taxon>
        <taxon>Ascomycota</taxon>
        <taxon>Pezizomycotina</taxon>
        <taxon>Eurotiomycetes</taxon>
        <taxon>Eurotiomycetidae</taxon>
        <taxon>Eurotiales</taxon>
        <taxon>Aspergillaceae</taxon>
        <taxon>Aspergillus</taxon>
        <taxon>Aspergillus subgen. Circumdati</taxon>
    </lineage>
</organism>
<reference evidence="1 2" key="1">
    <citation type="submission" date="2016-12" db="EMBL/GenBank/DDBJ databases">
        <title>The genomes of Aspergillus section Nigri reveals drivers in fungal speciation.</title>
        <authorList>
            <consortium name="DOE Joint Genome Institute"/>
            <person name="Vesth T.C."/>
            <person name="Nybo J."/>
            <person name="Theobald S."/>
            <person name="Brandl J."/>
            <person name="Frisvad J.C."/>
            <person name="Nielsen K.F."/>
            <person name="Lyhne E.K."/>
            <person name="Kogle M.E."/>
            <person name="Kuo A."/>
            <person name="Riley R."/>
            <person name="Clum A."/>
            <person name="Nolan M."/>
            <person name="Lipzen A."/>
            <person name="Salamov A."/>
            <person name="Henrissat B."/>
            <person name="Wiebenga A."/>
            <person name="De Vries R.P."/>
            <person name="Grigoriev I.V."/>
            <person name="Mortensen U.H."/>
            <person name="Andersen M.R."/>
            <person name="Baker S.E."/>
        </authorList>
    </citation>
    <scope>NUCLEOTIDE SEQUENCE [LARGE SCALE GENOMIC DNA]</scope>
    <source>
        <strain evidence="1 2">CBS 121591</strain>
    </source>
</reference>
<sequence>MGTRGLWNVHVDGKWYRLYYKPTGRITSPDAHSTLQTIRKIVSETAIENCESIPFPSPLHINIDYVYTIDKDLGLLTVTQWTAISGALYRLIRQAKLAAIEDPSISTLDGILVDNEDISKQHRTQYTEAGLTISPTLKINIAKPTSLTELQLRLLQTSFFCGGFILMTYRLGHMTRFFERPLPLAFCVLLRGISK</sequence>
<accession>A0A319CI46</accession>